<reference evidence="1" key="1">
    <citation type="submission" date="2022-07" db="EMBL/GenBank/DDBJ databases">
        <title>Genome Sequence of Phlebia brevispora.</title>
        <authorList>
            <person name="Buettner E."/>
        </authorList>
    </citation>
    <scope>NUCLEOTIDE SEQUENCE</scope>
    <source>
        <strain evidence="1">MPL23</strain>
    </source>
</reference>
<comment type="caution">
    <text evidence="1">The sequence shown here is derived from an EMBL/GenBank/DDBJ whole genome shotgun (WGS) entry which is preliminary data.</text>
</comment>
<keyword evidence="2" id="KW-1185">Reference proteome</keyword>
<gene>
    <name evidence="1" type="ORF">NM688_g6301</name>
</gene>
<protein>
    <submittedName>
        <fullName evidence="1">Uncharacterized protein</fullName>
    </submittedName>
</protein>
<name>A0ACC1SHL4_9APHY</name>
<evidence type="ECO:0000313" key="2">
    <source>
        <dbReference type="Proteomes" id="UP001148662"/>
    </source>
</evidence>
<organism evidence="1 2">
    <name type="scientific">Phlebia brevispora</name>
    <dbReference type="NCBI Taxonomy" id="194682"/>
    <lineage>
        <taxon>Eukaryota</taxon>
        <taxon>Fungi</taxon>
        <taxon>Dikarya</taxon>
        <taxon>Basidiomycota</taxon>
        <taxon>Agaricomycotina</taxon>
        <taxon>Agaricomycetes</taxon>
        <taxon>Polyporales</taxon>
        <taxon>Meruliaceae</taxon>
        <taxon>Phlebia</taxon>
    </lineage>
</organism>
<dbReference type="Proteomes" id="UP001148662">
    <property type="component" value="Unassembled WGS sequence"/>
</dbReference>
<sequence>MSSYNHKDFINDDAFSDGEESLPDASYSRSPLATPRHLSPESDAGSPLLSRSDFRSDRCDRMNTDHRRTIPLYTPSFAYDDLPYRRSPSCSYEDEDDEEYPDLSHLDMPWVGSKESGEGSSPEYISPRLLSSDSSGEESYSRSPSPEARSHSLRPRSEGAFHDDTPTDSESESDDSGSEYNPSDTETVDVPRSKGHGTSRTKSRSVGKEPCSRSRSSSHSSHERFRPYTVRPVVYRPSREGGPLWRCEQVSRSEMTQPTGFNCPHCGYIQLNRRRPDLRRHILTHYQRNLGPSWICCGVPVELADEYRVPSTVRPVAYSQMGKAHMVGGCGASFSRKDAYLRHLRGFKGCVGDPNGGWHRSSKGRKQEYTFGAALYSSKAVKLIPPTRFRNPLPVHGNVDAGFYGGISSSYRRCVSGLSSPGSLSGATTQLVVLHELDGSTKSCCSTPKWDEIVGTQAIRLHIGSTHQPTYVYSLCVSSLPWKHHLSRERASYGAVLRIYYYADMRCDSRFHRRIDSGFGRMLSLGSLMYIGALPFNATASCIASSLPLAAIARLHVSLFSRSRKILQEKHTVWKDLSEICRWLHVPRPFQRTAEIAAFAHAENTLDATNRKPPSTLVDPMGAGESWFGIGPRGRRDQLLFIKRPYSLCKRYMTLAASQTAETAARMNRKKAHKPTSCERERCALQLCRGEHSFSHFGDVLEAPGTLRPRSCSFHRAGGGYLEYDHPRQPGTDGCGEAAAALVLTFAGKTPTTQRAEKDVARFESSMLNVSVFRHEPLVSVFCMAYRVQAATKRIEGSLYSALIDHAYDSGGGVPRGRHDGPATRIVHLGFNNRHDYTPPQSLFSVIYTMADHEVNGIPLHLFPLNSAYQDGIHISDTPADAVQYSHIDLQPLSSYDRGLSSQTTAPYTPRNSSYHLSQRILCSDNSLESQLTSAPSMPSWLDVSGLTNTLPCAKFPNLPTSSWQVSPYSFPAVHEPSYCTWSDSHDPFVPPPSHISAVSHGTMHSHVIHCDIRQSQAVSTDITPLPADSAWRPPSPRALGAYHGAGPERWIDLSDAAPLVVQHPSQVAVRGGSIVPPLMADDYPRPPQASPMHIAGVPLPSETVQSLPTSPRTSGNQQGPYHETERGVRTRLRVTQRSSTSTRASSWEYSAQHPSDEFSLGPQSPPADILIGSKNPSHAYITLKLVQTPEDVELLKPVDGGAI</sequence>
<proteinExistence type="predicted"/>
<dbReference type="EMBL" id="JANHOG010001275">
    <property type="protein sequence ID" value="KAJ3539919.1"/>
    <property type="molecule type" value="Genomic_DNA"/>
</dbReference>
<accession>A0ACC1SHL4</accession>
<evidence type="ECO:0000313" key="1">
    <source>
        <dbReference type="EMBL" id="KAJ3539919.1"/>
    </source>
</evidence>